<proteinExistence type="inferred from homology"/>
<evidence type="ECO:0008006" key="6">
    <source>
        <dbReference type="Google" id="ProtNLM"/>
    </source>
</evidence>
<dbReference type="InterPro" id="IPR002885">
    <property type="entry name" value="PPR_rpt"/>
</dbReference>
<feature type="repeat" description="PPR" evidence="3">
    <location>
        <begin position="261"/>
        <end position="295"/>
    </location>
</feature>
<dbReference type="PANTHER" id="PTHR47926:SF392">
    <property type="entry name" value="PENTATRICOPEPTIDE REPEAT-CONTAINING PROTEIN"/>
    <property type="match status" value="1"/>
</dbReference>
<feature type="repeat" description="PPR" evidence="3">
    <location>
        <begin position="495"/>
        <end position="529"/>
    </location>
</feature>
<dbReference type="InterPro" id="IPR046848">
    <property type="entry name" value="E_motif"/>
</dbReference>
<evidence type="ECO:0000256" key="2">
    <source>
        <dbReference type="ARBA" id="ARBA00061659"/>
    </source>
</evidence>
<dbReference type="GO" id="GO:0009451">
    <property type="term" value="P:RNA modification"/>
    <property type="evidence" value="ECO:0007669"/>
    <property type="project" value="InterPro"/>
</dbReference>
<dbReference type="GO" id="GO:0005739">
    <property type="term" value="C:mitochondrion"/>
    <property type="evidence" value="ECO:0007669"/>
    <property type="project" value="UniProtKB-ARBA"/>
</dbReference>
<dbReference type="AlphaFoldDB" id="A0A5P1F4I2"/>
<dbReference type="PANTHER" id="PTHR47926">
    <property type="entry name" value="PENTATRICOPEPTIDE REPEAT-CONTAINING PROTEIN"/>
    <property type="match status" value="1"/>
</dbReference>
<dbReference type="NCBIfam" id="TIGR00756">
    <property type="entry name" value="PPR"/>
    <property type="match status" value="6"/>
</dbReference>
<feature type="repeat" description="PPR" evidence="3">
    <location>
        <begin position="530"/>
        <end position="565"/>
    </location>
</feature>
<dbReference type="InterPro" id="IPR046960">
    <property type="entry name" value="PPR_At4g14850-like_plant"/>
</dbReference>
<accession>A0A5P1F4I2</accession>
<dbReference type="GO" id="GO:0003723">
    <property type="term" value="F:RNA binding"/>
    <property type="evidence" value="ECO:0007669"/>
    <property type="project" value="InterPro"/>
</dbReference>
<sequence>MPLDVLFIINLLKSFTSAHHLLKGQQLHALLLKSGHLFSLFSSNSLLHFYSRCSPNPQNAHNLFDSMLTRNSFSFNTVADSYLNSNDIPRAISLFRSNPQKNSYSWTSIINGLVKIGDLDNARTLFDEMPVKDVSTLNSLIHVYLKSGKALDAFWLYKLVGLDDKFVLTTAVSGCADYRAYELGKQIHARILITGVELDSVLRSALVDLYGKCEDLDNACRVLDSIESPDEFSLSALVSGFSSCGRVEDARRVFYRKRNPSAVLWNSMINGYVLNECGREAIDLFSQMKREEKVLVDSATFASIFSGCATLGIADIVKQIHACGLKHGVEGDVVVASALIDSYSKCGEWESACRVFDEGKIRDTVLLNSMINVYSNCGMIVEAKAIFDSILNKSIISWNSMIVGYSQNGCAIEALDLFSKMHRFNLRIDKVALASAVSASASICALSIGEQLFSLATIIGLDSDPIISTSVIDLYCKCGNLSSGWRVFNWITKTDKALWNSMMMGYATNGYGTEVLKMFKVMRSMNISPNEVTFIAILSGCCHSGLVKEGMECFYRMKEEYGIDPKLEHYSLVIDLLVRVGKLKEAVEFIDTMPYAADVSLWTSVLGGCKADGDENLRREVEERLVKLEPSEAGPLLQLSSIYAAHGKWETSERIREMMRERRIRKNPGYSWIDN</sequence>
<dbReference type="FunFam" id="1.25.40.10:FF:000797">
    <property type="entry name" value="Pentatricopeptide repeat-containing protein chloroplastic"/>
    <property type="match status" value="1"/>
</dbReference>
<dbReference type="OMA" id="IGGCKAQ"/>
<evidence type="ECO:0000256" key="1">
    <source>
        <dbReference type="ARBA" id="ARBA00022737"/>
    </source>
</evidence>
<dbReference type="PROSITE" id="PS51375">
    <property type="entry name" value="PPR"/>
    <property type="match status" value="6"/>
</dbReference>
<dbReference type="Pfam" id="PF20431">
    <property type="entry name" value="E_motif"/>
    <property type="match status" value="1"/>
</dbReference>
<evidence type="ECO:0000313" key="5">
    <source>
        <dbReference type="Proteomes" id="UP000243459"/>
    </source>
</evidence>
<dbReference type="Pfam" id="PF01535">
    <property type="entry name" value="PPR"/>
    <property type="match status" value="8"/>
</dbReference>
<reference evidence="5" key="1">
    <citation type="journal article" date="2017" name="Nat. Commun.">
        <title>The asparagus genome sheds light on the origin and evolution of a young Y chromosome.</title>
        <authorList>
            <person name="Harkess A."/>
            <person name="Zhou J."/>
            <person name="Xu C."/>
            <person name="Bowers J.E."/>
            <person name="Van der Hulst R."/>
            <person name="Ayyampalayam S."/>
            <person name="Mercati F."/>
            <person name="Riccardi P."/>
            <person name="McKain M.R."/>
            <person name="Kakrana A."/>
            <person name="Tang H."/>
            <person name="Ray J."/>
            <person name="Groenendijk J."/>
            <person name="Arikit S."/>
            <person name="Mathioni S.M."/>
            <person name="Nakano M."/>
            <person name="Shan H."/>
            <person name="Telgmann-Rauber A."/>
            <person name="Kanno A."/>
            <person name="Yue Z."/>
            <person name="Chen H."/>
            <person name="Li W."/>
            <person name="Chen Y."/>
            <person name="Xu X."/>
            <person name="Zhang Y."/>
            <person name="Luo S."/>
            <person name="Chen H."/>
            <person name="Gao J."/>
            <person name="Mao Z."/>
            <person name="Pires J.C."/>
            <person name="Luo M."/>
            <person name="Kudrna D."/>
            <person name="Wing R.A."/>
            <person name="Meyers B.C."/>
            <person name="Yi K."/>
            <person name="Kong H."/>
            <person name="Lavrijsen P."/>
            <person name="Sunseri F."/>
            <person name="Falavigna A."/>
            <person name="Ye Y."/>
            <person name="Leebens-Mack J.H."/>
            <person name="Chen G."/>
        </authorList>
    </citation>
    <scope>NUCLEOTIDE SEQUENCE [LARGE SCALE GENOMIC DNA]</scope>
    <source>
        <strain evidence="5">cv. DH0086</strain>
    </source>
</reference>
<feature type="repeat" description="PPR" evidence="3">
    <location>
        <begin position="102"/>
        <end position="136"/>
    </location>
</feature>
<keyword evidence="5" id="KW-1185">Reference proteome</keyword>
<name>A0A5P1F4I2_ASPOF</name>
<dbReference type="OrthoDB" id="772568at2759"/>
<dbReference type="Proteomes" id="UP000243459">
    <property type="component" value="Chromosome 4"/>
</dbReference>
<dbReference type="Pfam" id="PF13041">
    <property type="entry name" value="PPR_2"/>
    <property type="match status" value="2"/>
</dbReference>
<protein>
    <recommendedName>
        <fullName evidence="6">Pentacotripeptide-repeat region of PRORP domain-containing protein</fullName>
    </recommendedName>
</protein>
<comment type="similarity">
    <text evidence="2">Belongs to the PPR family. PCMP-E subfamily.</text>
</comment>
<evidence type="ECO:0000313" key="4">
    <source>
        <dbReference type="EMBL" id="ONK73275.1"/>
    </source>
</evidence>
<dbReference type="Gene3D" id="1.25.40.10">
    <property type="entry name" value="Tetratricopeptide repeat domain"/>
    <property type="match status" value="5"/>
</dbReference>
<gene>
    <name evidence="4" type="ORF">A4U43_C04F29240</name>
</gene>
<organism evidence="4 5">
    <name type="scientific">Asparagus officinalis</name>
    <name type="common">Garden asparagus</name>
    <dbReference type="NCBI Taxonomy" id="4686"/>
    <lineage>
        <taxon>Eukaryota</taxon>
        <taxon>Viridiplantae</taxon>
        <taxon>Streptophyta</taxon>
        <taxon>Embryophyta</taxon>
        <taxon>Tracheophyta</taxon>
        <taxon>Spermatophyta</taxon>
        <taxon>Magnoliopsida</taxon>
        <taxon>Liliopsida</taxon>
        <taxon>Asparagales</taxon>
        <taxon>Asparagaceae</taxon>
        <taxon>Asparagoideae</taxon>
        <taxon>Asparagus</taxon>
    </lineage>
</organism>
<dbReference type="InterPro" id="IPR011990">
    <property type="entry name" value="TPR-like_helical_dom_sf"/>
</dbReference>
<dbReference type="Gramene" id="ONK73275">
    <property type="protein sequence ID" value="ONK73275"/>
    <property type="gene ID" value="A4U43_C04F29240"/>
</dbReference>
<feature type="repeat" description="PPR" evidence="3">
    <location>
        <begin position="332"/>
        <end position="366"/>
    </location>
</feature>
<dbReference type="FunFam" id="1.25.40.10:FF:000205">
    <property type="entry name" value="Pentatricopeptide repeat-containing protein, mitochondrial"/>
    <property type="match status" value="1"/>
</dbReference>
<evidence type="ECO:0000256" key="3">
    <source>
        <dbReference type="PROSITE-ProRule" id="PRU00708"/>
    </source>
</evidence>
<dbReference type="EMBL" id="CM007384">
    <property type="protein sequence ID" value="ONK73275.1"/>
    <property type="molecule type" value="Genomic_DNA"/>
</dbReference>
<keyword evidence="1" id="KW-0677">Repeat</keyword>
<feature type="repeat" description="PPR" evidence="3">
    <location>
        <begin position="394"/>
        <end position="428"/>
    </location>
</feature>